<dbReference type="EMBL" id="JBJUIK010000014">
    <property type="protein sequence ID" value="KAL3504405.1"/>
    <property type="molecule type" value="Genomic_DNA"/>
</dbReference>
<name>A0ABD2YDY4_9GENT</name>
<accession>A0ABD2YDY4</accession>
<proteinExistence type="predicted"/>
<sequence length="135" mass="14804">MFTQGVASQVYELKRAIALLQQEKSSISSYHVWETYHTKSHCFKVIGYASDWRKPGKQSDMQTRSQGDHKVDAAAPNTSSRAAFTVTTDGVSLPIRSLTFVQHQQLMALLGGTPTTNMAASNCSGLTFEDADWSG</sequence>
<evidence type="ECO:0000313" key="2">
    <source>
        <dbReference type="EMBL" id="KAL3504405.1"/>
    </source>
</evidence>
<organism evidence="2 3">
    <name type="scientific">Cinchona calisaya</name>
    <dbReference type="NCBI Taxonomy" id="153742"/>
    <lineage>
        <taxon>Eukaryota</taxon>
        <taxon>Viridiplantae</taxon>
        <taxon>Streptophyta</taxon>
        <taxon>Embryophyta</taxon>
        <taxon>Tracheophyta</taxon>
        <taxon>Spermatophyta</taxon>
        <taxon>Magnoliopsida</taxon>
        <taxon>eudicotyledons</taxon>
        <taxon>Gunneridae</taxon>
        <taxon>Pentapetalae</taxon>
        <taxon>asterids</taxon>
        <taxon>lamiids</taxon>
        <taxon>Gentianales</taxon>
        <taxon>Rubiaceae</taxon>
        <taxon>Cinchonoideae</taxon>
        <taxon>Cinchoneae</taxon>
        <taxon>Cinchona</taxon>
    </lineage>
</organism>
<feature type="region of interest" description="Disordered" evidence="1">
    <location>
        <begin position="52"/>
        <end position="76"/>
    </location>
</feature>
<reference evidence="2 3" key="1">
    <citation type="submission" date="2024-11" db="EMBL/GenBank/DDBJ databases">
        <title>A near-complete genome assembly of Cinchona calisaya.</title>
        <authorList>
            <person name="Lian D.C."/>
            <person name="Zhao X.W."/>
            <person name="Wei L."/>
        </authorList>
    </citation>
    <scope>NUCLEOTIDE SEQUENCE [LARGE SCALE GENOMIC DNA]</scope>
    <source>
        <tissue evidence="2">Nenye</tissue>
    </source>
</reference>
<evidence type="ECO:0000313" key="3">
    <source>
        <dbReference type="Proteomes" id="UP001630127"/>
    </source>
</evidence>
<evidence type="ECO:0000256" key="1">
    <source>
        <dbReference type="SAM" id="MobiDB-lite"/>
    </source>
</evidence>
<dbReference type="Proteomes" id="UP001630127">
    <property type="component" value="Unassembled WGS sequence"/>
</dbReference>
<keyword evidence="3" id="KW-1185">Reference proteome</keyword>
<protein>
    <submittedName>
        <fullName evidence="2">Uncharacterized protein</fullName>
    </submittedName>
</protein>
<comment type="caution">
    <text evidence="2">The sequence shown here is derived from an EMBL/GenBank/DDBJ whole genome shotgun (WGS) entry which is preliminary data.</text>
</comment>
<dbReference type="AlphaFoldDB" id="A0ABD2YDY4"/>
<gene>
    <name evidence="2" type="ORF">ACH5RR_034246</name>
</gene>